<gene>
    <name evidence="1" type="ORF">OESDEN_16463</name>
</gene>
<reference evidence="1 2" key="1">
    <citation type="submission" date="2014-03" db="EMBL/GenBank/DDBJ databases">
        <title>Draft genome of the hookworm Oesophagostomum dentatum.</title>
        <authorList>
            <person name="Mitreva M."/>
        </authorList>
    </citation>
    <scope>NUCLEOTIDE SEQUENCE [LARGE SCALE GENOMIC DNA]</scope>
    <source>
        <strain evidence="1 2">OD-Hann</strain>
    </source>
</reference>
<protein>
    <submittedName>
        <fullName evidence="1">Uncharacterized protein</fullName>
    </submittedName>
</protein>
<evidence type="ECO:0000313" key="2">
    <source>
        <dbReference type="Proteomes" id="UP000053660"/>
    </source>
</evidence>
<dbReference type="Proteomes" id="UP000053660">
    <property type="component" value="Unassembled WGS sequence"/>
</dbReference>
<accession>A0A0B1SET6</accession>
<sequence>MNEPLDIWWSSVVRKAEVNCDVTWLPPEHPFALIPEWTPKLQLRTISTGALLHAVEEYSKATISFCLSLAHPYTPLGLVGLLAPWFVHGVMRVFEKKIL</sequence>
<dbReference type="AlphaFoldDB" id="A0A0B1SET6"/>
<keyword evidence="2" id="KW-1185">Reference proteome</keyword>
<dbReference type="OrthoDB" id="5830402at2759"/>
<organism evidence="1 2">
    <name type="scientific">Oesophagostomum dentatum</name>
    <name type="common">Nodular worm</name>
    <dbReference type="NCBI Taxonomy" id="61180"/>
    <lineage>
        <taxon>Eukaryota</taxon>
        <taxon>Metazoa</taxon>
        <taxon>Ecdysozoa</taxon>
        <taxon>Nematoda</taxon>
        <taxon>Chromadorea</taxon>
        <taxon>Rhabditida</taxon>
        <taxon>Rhabditina</taxon>
        <taxon>Rhabditomorpha</taxon>
        <taxon>Strongyloidea</taxon>
        <taxon>Strongylidae</taxon>
        <taxon>Oesophagostomum</taxon>
    </lineage>
</organism>
<evidence type="ECO:0000313" key="1">
    <source>
        <dbReference type="EMBL" id="KHJ83833.1"/>
    </source>
</evidence>
<dbReference type="EMBL" id="KN571571">
    <property type="protein sequence ID" value="KHJ83833.1"/>
    <property type="molecule type" value="Genomic_DNA"/>
</dbReference>
<name>A0A0B1SET6_OESDE</name>
<proteinExistence type="predicted"/>